<accession>A0A1G1KYN9</accession>
<proteinExistence type="predicted"/>
<feature type="transmembrane region" description="Helical" evidence="1">
    <location>
        <begin position="72"/>
        <end position="95"/>
    </location>
</feature>
<keyword evidence="1" id="KW-1133">Transmembrane helix</keyword>
<name>A0A1G1KYN9_9BACT</name>
<organism evidence="2 3">
    <name type="scientific">Candidatus Danuiimicrobium aquiferis</name>
    <dbReference type="NCBI Taxonomy" id="1801832"/>
    <lineage>
        <taxon>Bacteria</taxon>
        <taxon>Pseudomonadati</taxon>
        <taxon>Candidatus Omnitrophota</taxon>
        <taxon>Candidatus Danuiimicrobium</taxon>
    </lineage>
</organism>
<feature type="transmembrane region" description="Helical" evidence="1">
    <location>
        <begin position="21"/>
        <end position="41"/>
    </location>
</feature>
<protein>
    <recommendedName>
        <fullName evidence="4">HAMP domain-containing protein</fullName>
    </recommendedName>
</protein>
<dbReference type="Gene3D" id="6.10.340.10">
    <property type="match status" value="1"/>
</dbReference>
<comment type="caution">
    <text evidence="2">The sequence shown here is derived from an EMBL/GenBank/DDBJ whole genome shotgun (WGS) entry which is preliminary data.</text>
</comment>
<keyword evidence="1" id="KW-0472">Membrane</keyword>
<dbReference type="AlphaFoldDB" id="A0A1G1KYN9"/>
<dbReference type="Proteomes" id="UP000178187">
    <property type="component" value="Unassembled WGS sequence"/>
</dbReference>
<dbReference type="EMBL" id="MHFR01000037">
    <property type="protein sequence ID" value="OGW98045.1"/>
    <property type="molecule type" value="Genomic_DNA"/>
</dbReference>
<gene>
    <name evidence="2" type="ORF">A3G33_07380</name>
</gene>
<evidence type="ECO:0008006" key="4">
    <source>
        <dbReference type="Google" id="ProtNLM"/>
    </source>
</evidence>
<evidence type="ECO:0000313" key="3">
    <source>
        <dbReference type="Proteomes" id="UP000178187"/>
    </source>
</evidence>
<evidence type="ECO:0000313" key="2">
    <source>
        <dbReference type="EMBL" id="OGW98045.1"/>
    </source>
</evidence>
<keyword evidence="1" id="KW-0812">Transmembrane</keyword>
<sequence>MADSNQRSIKNILINRPLQREFTFVLLAVMAVTGLLVAAMIHTTLFDAVQSAPKVMTRQTFEQTLSGIRYTLLWEAVIIISAAVIVTGFLGILLLHRVAGPIYRFGRMLQRICDGEIPNEMTLRSRDFFKETAVDMNGLIRYLKQRDAALEEIEAMLVDTGSGLSGEAAEKVQHVRGAIRGLRKGNQN</sequence>
<reference evidence="2 3" key="1">
    <citation type="journal article" date="2016" name="Nat. Commun.">
        <title>Thousands of microbial genomes shed light on interconnected biogeochemical processes in an aquifer system.</title>
        <authorList>
            <person name="Anantharaman K."/>
            <person name="Brown C.T."/>
            <person name="Hug L.A."/>
            <person name="Sharon I."/>
            <person name="Castelle C.J."/>
            <person name="Probst A.J."/>
            <person name="Thomas B.C."/>
            <person name="Singh A."/>
            <person name="Wilkins M.J."/>
            <person name="Karaoz U."/>
            <person name="Brodie E.L."/>
            <person name="Williams K.H."/>
            <person name="Hubbard S.S."/>
            <person name="Banfield J.F."/>
        </authorList>
    </citation>
    <scope>NUCLEOTIDE SEQUENCE [LARGE SCALE GENOMIC DNA]</scope>
</reference>
<evidence type="ECO:0000256" key="1">
    <source>
        <dbReference type="SAM" id="Phobius"/>
    </source>
</evidence>